<dbReference type="PANTHER" id="PTHR11984">
    <property type="entry name" value="CONNEXIN"/>
    <property type="match status" value="1"/>
</dbReference>
<keyword evidence="2" id="KW-1003">Cell membrane</keyword>
<evidence type="ECO:0000256" key="7">
    <source>
        <dbReference type="SAM" id="Phobius"/>
    </source>
</evidence>
<dbReference type="SMART" id="SM01089">
    <property type="entry name" value="Connexin_CCC"/>
    <property type="match status" value="1"/>
</dbReference>
<feature type="transmembrane region" description="Helical" evidence="7">
    <location>
        <begin position="21"/>
        <end position="43"/>
    </location>
</feature>
<keyword evidence="4 7" id="KW-1133">Transmembrane helix</keyword>
<name>A0A6F9DED0_9ASCI</name>
<dbReference type="GO" id="GO:0005922">
    <property type="term" value="C:connexin complex"/>
    <property type="evidence" value="ECO:0007669"/>
    <property type="project" value="InterPro"/>
</dbReference>
<dbReference type="InterPro" id="IPR038359">
    <property type="entry name" value="Connexin_N_sf"/>
</dbReference>
<evidence type="ECO:0000256" key="3">
    <source>
        <dbReference type="ARBA" id="ARBA00022692"/>
    </source>
</evidence>
<comment type="subcellular location">
    <subcellularLocation>
        <location evidence="1">Cell membrane</location>
        <topology evidence="1">Multi-pass membrane protein</topology>
    </subcellularLocation>
</comment>
<feature type="compositionally biased region" description="Basic and acidic residues" evidence="6">
    <location>
        <begin position="356"/>
        <end position="376"/>
    </location>
</feature>
<feature type="domain" description="Connexin cysteine-rich" evidence="9">
    <location>
        <begin position="176"/>
        <end position="282"/>
    </location>
</feature>
<sequence>MWHLVEKISEQVTKYSTFLGQLWYILVFIFRLIVVVTIGGAVYGDEQSAFKCSTDVVGCSNICYNEFAKISHMRFWAFQLLAVATPTVFFHFYSLYMSGEIQKLKTSEDQLKLMEDGDGETLMGNEKDFRKMSKRKKSVGNVKVRRIYSGNELKEVLYTNKIHYAYYFSIIVRLAMEGIFIYLGYTIFKLMVPRDPTCESNPNSAMCAQNPLYFLWMKVPAMYKCTGPKGSDVFHACTMHLHDGGYVPCFVSRPFEKTVFLCYMGILSGICFLISALELVIVSMRRFWKTSRKPKNNSRFRHLFRGHPHQQRSESVFYGPAPTAPANKYYDENNFYPSLAVPVRIASRFQNPNFPEKRVQINDEDRNSDHEPEKENMSSTASVKSYV</sequence>
<evidence type="ECO:0000256" key="5">
    <source>
        <dbReference type="ARBA" id="ARBA00023136"/>
    </source>
</evidence>
<dbReference type="GO" id="GO:0005243">
    <property type="term" value="F:gap junction channel activity"/>
    <property type="evidence" value="ECO:0007669"/>
    <property type="project" value="TreeGrafter"/>
</dbReference>
<proteinExistence type="evidence at transcript level"/>
<evidence type="ECO:0000256" key="4">
    <source>
        <dbReference type="ARBA" id="ARBA00022989"/>
    </source>
</evidence>
<organism evidence="10">
    <name type="scientific">Phallusia mammillata</name>
    <dbReference type="NCBI Taxonomy" id="59560"/>
    <lineage>
        <taxon>Eukaryota</taxon>
        <taxon>Metazoa</taxon>
        <taxon>Chordata</taxon>
        <taxon>Tunicata</taxon>
        <taxon>Ascidiacea</taxon>
        <taxon>Phlebobranchia</taxon>
        <taxon>Ascidiidae</taxon>
        <taxon>Phallusia</taxon>
    </lineage>
</organism>
<evidence type="ECO:0000256" key="1">
    <source>
        <dbReference type="ARBA" id="ARBA00004651"/>
    </source>
</evidence>
<keyword evidence="5 7" id="KW-0472">Membrane</keyword>
<dbReference type="GO" id="GO:0007267">
    <property type="term" value="P:cell-cell signaling"/>
    <property type="evidence" value="ECO:0007669"/>
    <property type="project" value="TreeGrafter"/>
</dbReference>
<accession>A0A6F9DED0</accession>
<feature type="region of interest" description="Disordered" evidence="6">
    <location>
        <begin position="356"/>
        <end position="387"/>
    </location>
</feature>
<gene>
    <name evidence="10" type="primary">Gjb1</name>
</gene>
<dbReference type="InterPro" id="IPR000500">
    <property type="entry name" value="Connexin"/>
</dbReference>
<dbReference type="InterPro" id="IPR013092">
    <property type="entry name" value="Connexin_N"/>
</dbReference>
<dbReference type="PRINTS" id="PR00206">
    <property type="entry name" value="CONNEXIN"/>
</dbReference>
<dbReference type="PANTHER" id="PTHR11984:SF53">
    <property type="entry name" value="GAP JUNCTION PROTEIN"/>
    <property type="match status" value="1"/>
</dbReference>
<keyword evidence="3 7" id="KW-0812">Transmembrane</keyword>
<evidence type="ECO:0000259" key="8">
    <source>
        <dbReference type="SMART" id="SM00037"/>
    </source>
</evidence>
<feature type="domain" description="Connexin N-terminal" evidence="8">
    <location>
        <begin position="41"/>
        <end position="74"/>
    </location>
</feature>
<dbReference type="Pfam" id="PF00029">
    <property type="entry name" value="Connexin"/>
    <property type="match status" value="2"/>
</dbReference>
<reference evidence="10" key="1">
    <citation type="submission" date="2020-04" db="EMBL/GenBank/DDBJ databases">
        <authorList>
            <person name="Neveu A P."/>
        </authorList>
    </citation>
    <scope>NUCLEOTIDE SEQUENCE</scope>
    <source>
        <tissue evidence="10">Whole embryo</tissue>
    </source>
</reference>
<protein>
    <submittedName>
        <fullName evidence="10">Gap junction beta-1 protein</fullName>
    </submittedName>
</protein>
<feature type="transmembrane region" description="Helical" evidence="7">
    <location>
        <begin position="164"/>
        <end position="185"/>
    </location>
</feature>
<feature type="transmembrane region" description="Helical" evidence="7">
    <location>
        <begin position="75"/>
        <end position="96"/>
    </location>
</feature>
<evidence type="ECO:0000313" key="10">
    <source>
        <dbReference type="EMBL" id="CAB3249107.1"/>
    </source>
</evidence>
<feature type="transmembrane region" description="Helical" evidence="7">
    <location>
        <begin position="258"/>
        <end position="282"/>
    </location>
</feature>
<dbReference type="SMART" id="SM00037">
    <property type="entry name" value="CNX"/>
    <property type="match status" value="1"/>
</dbReference>
<dbReference type="EMBL" id="LR785441">
    <property type="protein sequence ID" value="CAB3249107.1"/>
    <property type="molecule type" value="mRNA"/>
</dbReference>
<evidence type="ECO:0000256" key="6">
    <source>
        <dbReference type="SAM" id="MobiDB-lite"/>
    </source>
</evidence>
<dbReference type="InterPro" id="IPR019570">
    <property type="entry name" value="Connexin_CCC"/>
</dbReference>
<dbReference type="Gene3D" id="1.20.1440.80">
    <property type="entry name" value="Gap junction channel protein cysteine-rich domain"/>
    <property type="match status" value="2"/>
</dbReference>
<dbReference type="AlphaFoldDB" id="A0A6F9DED0"/>
<feature type="compositionally biased region" description="Polar residues" evidence="6">
    <location>
        <begin position="377"/>
        <end position="387"/>
    </location>
</feature>
<evidence type="ECO:0000259" key="9">
    <source>
        <dbReference type="SMART" id="SM01089"/>
    </source>
</evidence>
<evidence type="ECO:0000256" key="2">
    <source>
        <dbReference type="ARBA" id="ARBA00022475"/>
    </source>
</evidence>